<dbReference type="PANTHER" id="PTHR22893:SF91">
    <property type="entry name" value="NADPH DEHYDROGENASE 2-RELATED"/>
    <property type="match status" value="1"/>
</dbReference>
<sequence>MSLPALFSPAAIGDLPLAHRVLMAPLTRFRADAEHAPRADIVAAYYAQRACVKGTLLVSEATFIAPQAGGYPHAPGIWSAAQIAAWKKVTAAVHAQGSFIYLQLWALGRAALPHVLTAELGPSDTSRYVSASAIPLSARADGPAPRPLSQEEIAQYAAWYAQAAENAVVNAGFDGVEVHGANGYLVDQFLQDVTNTRTDAYGGSVQNRARFALEVIDAVVKRVGAHRTGLRLSPWSPFQDMGMADPVPTFTYLVKELLARHPDLAYLHLTEKRLGTATPGGEIVSDDVFVAEGTENDFIRDIWTAAGKPLVTAGGYTRETGMRVAERKGDFIAYGRLFISNPDLVFRLREGLPLEKGDRSTYYTATDDPKGYTDYPFSKQFLETNPGVAQLGDVQSRL</sequence>
<keyword evidence="3" id="KW-1185">Reference proteome</keyword>
<dbReference type="FunFam" id="3.20.20.70:FF:000138">
    <property type="entry name" value="NADPH dehydrogenase 1"/>
    <property type="match status" value="1"/>
</dbReference>
<protein>
    <recommendedName>
        <fullName evidence="1">NADH:flavin oxidoreductase/NADH oxidase N-terminal domain-containing protein</fullName>
    </recommendedName>
</protein>
<evidence type="ECO:0000313" key="2">
    <source>
        <dbReference type="EMBL" id="KJA18297.1"/>
    </source>
</evidence>
<dbReference type="Proteomes" id="UP000054270">
    <property type="component" value="Unassembled WGS sequence"/>
</dbReference>
<proteinExistence type="predicted"/>
<dbReference type="OMA" id="YRNDENH"/>
<dbReference type="Gene3D" id="3.20.20.70">
    <property type="entry name" value="Aldolase class I"/>
    <property type="match status" value="1"/>
</dbReference>
<dbReference type="Pfam" id="PF00724">
    <property type="entry name" value="Oxidored_FMN"/>
    <property type="match status" value="1"/>
</dbReference>
<dbReference type="AlphaFoldDB" id="A0A0D2KUH6"/>
<dbReference type="InterPro" id="IPR045247">
    <property type="entry name" value="Oye-like"/>
</dbReference>
<dbReference type="PANTHER" id="PTHR22893">
    <property type="entry name" value="NADH OXIDOREDUCTASE-RELATED"/>
    <property type="match status" value="1"/>
</dbReference>
<dbReference type="GO" id="GO:0003959">
    <property type="term" value="F:NADPH dehydrogenase activity"/>
    <property type="evidence" value="ECO:0007669"/>
    <property type="project" value="TreeGrafter"/>
</dbReference>
<reference evidence="3" key="1">
    <citation type="submission" date="2014-04" db="EMBL/GenBank/DDBJ databases">
        <title>Evolutionary Origins and Diversification of the Mycorrhizal Mutualists.</title>
        <authorList>
            <consortium name="DOE Joint Genome Institute"/>
            <consortium name="Mycorrhizal Genomics Consortium"/>
            <person name="Kohler A."/>
            <person name="Kuo A."/>
            <person name="Nagy L.G."/>
            <person name="Floudas D."/>
            <person name="Copeland A."/>
            <person name="Barry K.W."/>
            <person name="Cichocki N."/>
            <person name="Veneault-Fourrey C."/>
            <person name="LaButti K."/>
            <person name="Lindquist E.A."/>
            <person name="Lipzen A."/>
            <person name="Lundell T."/>
            <person name="Morin E."/>
            <person name="Murat C."/>
            <person name="Riley R."/>
            <person name="Ohm R."/>
            <person name="Sun H."/>
            <person name="Tunlid A."/>
            <person name="Henrissat B."/>
            <person name="Grigoriev I.V."/>
            <person name="Hibbett D.S."/>
            <person name="Martin F."/>
        </authorList>
    </citation>
    <scope>NUCLEOTIDE SEQUENCE [LARGE SCALE GENOMIC DNA]</scope>
    <source>
        <strain evidence="3">FD-334 SS-4</strain>
    </source>
</reference>
<dbReference type="InterPro" id="IPR001155">
    <property type="entry name" value="OxRdtase_FMN_N"/>
</dbReference>
<dbReference type="InterPro" id="IPR013785">
    <property type="entry name" value="Aldolase_TIM"/>
</dbReference>
<dbReference type="OrthoDB" id="276546at2759"/>
<dbReference type="CDD" id="cd02933">
    <property type="entry name" value="OYE_like_FMN"/>
    <property type="match status" value="1"/>
</dbReference>
<organism evidence="2 3">
    <name type="scientific">Hypholoma sublateritium (strain FD-334 SS-4)</name>
    <dbReference type="NCBI Taxonomy" id="945553"/>
    <lineage>
        <taxon>Eukaryota</taxon>
        <taxon>Fungi</taxon>
        <taxon>Dikarya</taxon>
        <taxon>Basidiomycota</taxon>
        <taxon>Agaricomycotina</taxon>
        <taxon>Agaricomycetes</taxon>
        <taxon>Agaricomycetidae</taxon>
        <taxon>Agaricales</taxon>
        <taxon>Agaricineae</taxon>
        <taxon>Strophariaceae</taxon>
        <taxon>Hypholoma</taxon>
    </lineage>
</organism>
<dbReference type="EMBL" id="KN817591">
    <property type="protein sequence ID" value="KJA18297.1"/>
    <property type="molecule type" value="Genomic_DNA"/>
</dbReference>
<name>A0A0D2KUH6_HYPSF</name>
<accession>A0A0D2KUH6</accession>
<evidence type="ECO:0000313" key="3">
    <source>
        <dbReference type="Proteomes" id="UP000054270"/>
    </source>
</evidence>
<dbReference type="STRING" id="945553.A0A0D2KUH6"/>
<evidence type="ECO:0000259" key="1">
    <source>
        <dbReference type="Pfam" id="PF00724"/>
    </source>
</evidence>
<gene>
    <name evidence="2" type="ORF">HYPSUDRAFT_90145</name>
</gene>
<feature type="domain" description="NADH:flavin oxidoreductase/NADH oxidase N-terminal" evidence="1">
    <location>
        <begin position="6"/>
        <end position="355"/>
    </location>
</feature>
<dbReference type="SUPFAM" id="SSF51395">
    <property type="entry name" value="FMN-linked oxidoreductases"/>
    <property type="match status" value="1"/>
</dbReference>
<dbReference type="GO" id="GO:0010181">
    <property type="term" value="F:FMN binding"/>
    <property type="evidence" value="ECO:0007669"/>
    <property type="project" value="InterPro"/>
</dbReference>